<evidence type="ECO:0008006" key="4">
    <source>
        <dbReference type="Google" id="ProtNLM"/>
    </source>
</evidence>
<proteinExistence type="predicted"/>
<dbReference type="InterPro" id="IPR021836">
    <property type="entry name" value="DUF3429"/>
</dbReference>
<name>A0A1K2HIA0_9NEIS</name>
<evidence type="ECO:0000256" key="1">
    <source>
        <dbReference type="SAM" id="Phobius"/>
    </source>
</evidence>
<feature type="transmembrane region" description="Helical" evidence="1">
    <location>
        <begin position="15"/>
        <end position="35"/>
    </location>
</feature>
<evidence type="ECO:0000313" key="2">
    <source>
        <dbReference type="EMBL" id="SFZ76568.1"/>
    </source>
</evidence>
<protein>
    <recommendedName>
        <fullName evidence="4">DUF3429 domain-containing protein</fullName>
    </recommendedName>
</protein>
<dbReference type="EMBL" id="FPKR01000007">
    <property type="protein sequence ID" value="SFZ76568.1"/>
    <property type="molecule type" value="Genomic_DNA"/>
</dbReference>
<dbReference type="STRING" id="1121279.SAMN02745887_02010"/>
<feature type="transmembrane region" description="Helical" evidence="1">
    <location>
        <begin position="134"/>
        <end position="153"/>
    </location>
</feature>
<dbReference type="PANTHER" id="PTHR15887">
    <property type="entry name" value="TRANSMEMBRANE PROTEIN 69"/>
    <property type="match status" value="1"/>
</dbReference>
<keyword evidence="1" id="KW-0472">Membrane</keyword>
<keyword evidence="1" id="KW-0812">Transmembrane</keyword>
<feature type="transmembrane region" description="Helical" evidence="1">
    <location>
        <begin position="42"/>
        <end position="66"/>
    </location>
</feature>
<accession>A0A1K2HIA0</accession>
<organism evidence="2 3">
    <name type="scientific">Chitinimonas taiwanensis DSM 18899</name>
    <dbReference type="NCBI Taxonomy" id="1121279"/>
    <lineage>
        <taxon>Bacteria</taxon>
        <taxon>Pseudomonadati</taxon>
        <taxon>Pseudomonadota</taxon>
        <taxon>Betaproteobacteria</taxon>
        <taxon>Neisseriales</taxon>
        <taxon>Chitinibacteraceae</taxon>
        <taxon>Chitinimonas</taxon>
    </lineage>
</organism>
<dbReference type="AlphaFoldDB" id="A0A1K2HIA0"/>
<keyword evidence="1" id="KW-1133">Transmembrane helix</keyword>
<evidence type="ECO:0000313" key="3">
    <source>
        <dbReference type="Proteomes" id="UP000186513"/>
    </source>
</evidence>
<gene>
    <name evidence="2" type="ORF">SAMN02745887_02010</name>
</gene>
<dbReference type="Proteomes" id="UP000186513">
    <property type="component" value="Unassembled WGS sequence"/>
</dbReference>
<sequence>MPFAHRSATPIPPSALWFGAAGLIPFYACLLVAALDLTHHPLIALNALSIYAALILTFTGAIWWGLAVLAPAGKPVGRLYGLSTVAALLAWVALLLPTSKGLALLMAGFMAQSLADYGLSFRHPDVFPHWLLRLRRGLTIGVLIALVLASALLPR</sequence>
<dbReference type="OrthoDB" id="8591832at2"/>
<dbReference type="PANTHER" id="PTHR15887:SF1">
    <property type="entry name" value="TRANSMEMBRANE PROTEIN 69"/>
    <property type="match status" value="1"/>
</dbReference>
<dbReference type="RefSeq" id="WP_072428519.1">
    <property type="nucleotide sequence ID" value="NZ_FPKR01000007.1"/>
</dbReference>
<keyword evidence="3" id="KW-1185">Reference proteome</keyword>
<dbReference type="Pfam" id="PF11911">
    <property type="entry name" value="DUF3429"/>
    <property type="match status" value="1"/>
</dbReference>
<reference evidence="2 3" key="1">
    <citation type="submission" date="2016-11" db="EMBL/GenBank/DDBJ databases">
        <authorList>
            <person name="Jaros S."/>
            <person name="Januszkiewicz K."/>
            <person name="Wedrychowicz H."/>
        </authorList>
    </citation>
    <scope>NUCLEOTIDE SEQUENCE [LARGE SCALE GENOMIC DNA]</scope>
    <source>
        <strain evidence="2 3">DSM 18899</strain>
    </source>
</reference>
<feature type="transmembrane region" description="Helical" evidence="1">
    <location>
        <begin position="78"/>
        <end position="96"/>
    </location>
</feature>